<feature type="region of interest" description="Disordered" evidence="1">
    <location>
        <begin position="1"/>
        <end position="36"/>
    </location>
</feature>
<comment type="caution">
    <text evidence="2">The sequence shown here is derived from an EMBL/GenBank/DDBJ whole genome shotgun (WGS) entry which is preliminary data.</text>
</comment>
<dbReference type="Proteomes" id="UP001276659">
    <property type="component" value="Unassembled WGS sequence"/>
</dbReference>
<organism evidence="2 3">
    <name type="scientific">Lepraria neglecta</name>
    <dbReference type="NCBI Taxonomy" id="209136"/>
    <lineage>
        <taxon>Eukaryota</taxon>
        <taxon>Fungi</taxon>
        <taxon>Dikarya</taxon>
        <taxon>Ascomycota</taxon>
        <taxon>Pezizomycotina</taxon>
        <taxon>Lecanoromycetes</taxon>
        <taxon>OSLEUM clade</taxon>
        <taxon>Lecanoromycetidae</taxon>
        <taxon>Lecanorales</taxon>
        <taxon>Lecanorineae</taxon>
        <taxon>Stereocaulaceae</taxon>
        <taxon>Lepraria</taxon>
    </lineage>
</organism>
<feature type="compositionally biased region" description="Acidic residues" evidence="1">
    <location>
        <begin position="1"/>
        <end position="20"/>
    </location>
</feature>
<gene>
    <name evidence="2" type="ORF">OEA41_010284</name>
</gene>
<evidence type="ECO:0000313" key="2">
    <source>
        <dbReference type="EMBL" id="KAK3167158.1"/>
    </source>
</evidence>
<evidence type="ECO:0000313" key="3">
    <source>
        <dbReference type="Proteomes" id="UP001276659"/>
    </source>
</evidence>
<evidence type="ECO:0000256" key="1">
    <source>
        <dbReference type="SAM" id="MobiDB-lite"/>
    </source>
</evidence>
<name>A0AAE0DHK0_9LECA</name>
<reference evidence="2" key="1">
    <citation type="submission" date="2022-11" db="EMBL/GenBank/DDBJ databases">
        <title>Chromosomal genome sequence assembly and mating type (MAT) locus characterization of the leprose asexual lichenized fungus Lepraria neglecta (Nyl.) Erichsen.</title>
        <authorList>
            <person name="Allen J.L."/>
            <person name="Pfeffer B."/>
        </authorList>
    </citation>
    <scope>NUCLEOTIDE SEQUENCE</scope>
    <source>
        <strain evidence="2">Allen 5258</strain>
    </source>
</reference>
<protein>
    <submittedName>
        <fullName evidence="2">Uncharacterized protein</fullName>
    </submittedName>
</protein>
<proteinExistence type="predicted"/>
<sequence length="84" mass="8997">MVELALEEVAEEDDDVADEELMSRAHESSPSFKSLAKNKAVEETELALDDLGSLSPIVGTGINDHGVSELGSNLRARISFAPEL</sequence>
<dbReference type="AlphaFoldDB" id="A0AAE0DHK0"/>
<dbReference type="EMBL" id="JASNWA010000011">
    <property type="protein sequence ID" value="KAK3167158.1"/>
    <property type="molecule type" value="Genomic_DNA"/>
</dbReference>
<keyword evidence="3" id="KW-1185">Reference proteome</keyword>
<accession>A0AAE0DHK0</accession>